<comment type="caution">
    <text evidence="2">The sequence shown here is derived from an EMBL/GenBank/DDBJ whole genome shotgun (WGS) entry which is preliminary data.</text>
</comment>
<dbReference type="AlphaFoldDB" id="A0AA40G8I7"/>
<keyword evidence="3" id="KW-1185">Reference proteome</keyword>
<accession>A0AA40G8I7</accession>
<gene>
    <name evidence="2" type="ORF">K0M31_014080</name>
</gene>
<proteinExistence type="predicted"/>
<evidence type="ECO:0000256" key="1">
    <source>
        <dbReference type="SAM" id="MobiDB-lite"/>
    </source>
</evidence>
<reference evidence="2" key="1">
    <citation type="submission" date="2021-10" db="EMBL/GenBank/DDBJ databases">
        <title>Melipona bicolor Genome sequencing and assembly.</title>
        <authorList>
            <person name="Araujo N.S."/>
            <person name="Arias M.C."/>
        </authorList>
    </citation>
    <scope>NUCLEOTIDE SEQUENCE</scope>
    <source>
        <strain evidence="2">USP_2M_L1-L4_2017</strain>
        <tissue evidence="2">Whole body</tissue>
    </source>
</reference>
<evidence type="ECO:0000313" key="3">
    <source>
        <dbReference type="Proteomes" id="UP001177670"/>
    </source>
</evidence>
<organism evidence="2 3">
    <name type="scientific">Melipona bicolor</name>
    <dbReference type="NCBI Taxonomy" id="60889"/>
    <lineage>
        <taxon>Eukaryota</taxon>
        <taxon>Metazoa</taxon>
        <taxon>Ecdysozoa</taxon>
        <taxon>Arthropoda</taxon>
        <taxon>Hexapoda</taxon>
        <taxon>Insecta</taxon>
        <taxon>Pterygota</taxon>
        <taxon>Neoptera</taxon>
        <taxon>Endopterygota</taxon>
        <taxon>Hymenoptera</taxon>
        <taxon>Apocrita</taxon>
        <taxon>Aculeata</taxon>
        <taxon>Apoidea</taxon>
        <taxon>Anthophila</taxon>
        <taxon>Apidae</taxon>
        <taxon>Melipona</taxon>
    </lineage>
</organism>
<feature type="region of interest" description="Disordered" evidence="1">
    <location>
        <begin position="164"/>
        <end position="201"/>
    </location>
</feature>
<dbReference type="Proteomes" id="UP001177670">
    <property type="component" value="Unassembled WGS sequence"/>
</dbReference>
<evidence type="ECO:0000313" key="2">
    <source>
        <dbReference type="EMBL" id="KAK1132695.1"/>
    </source>
</evidence>
<protein>
    <submittedName>
        <fullName evidence="2">Uncharacterized protein</fullName>
    </submittedName>
</protein>
<sequence length="242" mass="27512">MLLPLVKIHIETKGVSGDKGVHLVINVATIVYRACSTSDAFVYEKLLTIVQLAVNICNKHEEQKVTYEINVIGNTVLCPSDDKNVMRVFVRMYVRFKDKILRRSKSIKAPVENKVFPPLERTFLKNLAETRDVFPVISHKRNRFSPRVRLNNLYISTDRIEQPVSRGTRQAGKNVGRQTFSRDTESRLRMHAGSKTTARGTTGSAYEAVESFLKSAVIRRSLSDRRALSLLFRRIEDDCGDA</sequence>
<dbReference type="EMBL" id="JAHYIQ010000004">
    <property type="protein sequence ID" value="KAK1132695.1"/>
    <property type="molecule type" value="Genomic_DNA"/>
</dbReference>
<name>A0AA40G8I7_9HYME</name>